<evidence type="ECO:0000256" key="4">
    <source>
        <dbReference type="ARBA" id="ARBA00022777"/>
    </source>
</evidence>
<dbReference type="HAMAP" id="MF_01987">
    <property type="entry name" value="Ribokinase"/>
    <property type="match status" value="1"/>
</dbReference>
<keyword evidence="5 9" id="KW-0067">ATP-binding</keyword>
<feature type="binding site" evidence="9">
    <location>
        <position position="179"/>
    </location>
    <ligand>
        <name>ATP</name>
        <dbReference type="ChEBI" id="CHEBI:30616"/>
    </ligand>
</feature>
<feature type="binding site" evidence="9">
    <location>
        <position position="274"/>
    </location>
    <ligand>
        <name>K(+)</name>
        <dbReference type="ChEBI" id="CHEBI:29103"/>
    </ligand>
</feature>
<name>A0A4V3DK85_9BURK</name>
<dbReference type="Pfam" id="PF00294">
    <property type="entry name" value="PfkB"/>
    <property type="match status" value="1"/>
</dbReference>
<accession>A0A4V3DK85</accession>
<comment type="similarity">
    <text evidence="9">Belongs to the carbohydrate kinase PfkB family. Ribokinase subfamily.</text>
</comment>
<dbReference type="GO" id="GO:0004747">
    <property type="term" value="F:ribokinase activity"/>
    <property type="evidence" value="ECO:0007669"/>
    <property type="project" value="UniProtKB-UniRule"/>
</dbReference>
<dbReference type="Gene3D" id="3.40.1190.20">
    <property type="match status" value="1"/>
</dbReference>
<keyword evidence="12" id="KW-1185">Reference proteome</keyword>
<proteinExistence type="inferred from homology"/>
<evidence type="ECO:0000256" key="7">
    <source>
        <dbReference type="ARBA" id="ARBA00022958"/>
    </source>
</evidence>
<keyword evidence="8 9" id="KW-0119">Carbohydrate metabolism</keyword>
<keyword evidence="6 9" id="KW-0460">Magnesium</keyword>
<feature type="active site" description="Proton acceptor" evidence="9">
    <location>
        <position position="241"/>
    </location>
</feature>
<dbReference type="GO" id="GO:0019303">
    <property type="term" value="P:D-ribose catabolic process"/>
    <property type="evidence" value="ECO:0007669"/>
    <property type="project" value="UniProtKB-UniRule"/>
</dbReference>
<dbReference type="PANTHER" id="PTHR10584:SF166">
    <property type="entry name" value="RIBOKINASE"/>
    <property type="match status" value="1"/>
</dbReference>
<dbReference type="PANTHER" id="PTHR10584">
    <property type="entry name" value="SUGAR KINASE"/>
    <property type="match status" value="1"/>
</dbReference>
<feature type="binding site" evidence="9">
    <location>
        <begin position="11"/>
        <end position="13"/>
    </location>
    <ligand>
        <name>substrate</name>
    </ligand>
</feature>
<feature type="binding site" evidence="9">
    <location>
        <begin position="209"/>
        <end position="214"/>
    </location>
    <ligand>
        <name>ATP</name>
        <dbReference type="ChEBI" id="CHEBI:30616"/>
    </ligand>
</feature>
<comment type="subunit">
    <text evidence="9">Homodimer.</text>
</comment>
<comment type="caution">
    <text evidence="9">Lacks conserved residue(s) required for the propagation of feature annotation.</text>
</comment>
<dbReference type="CDD" id="cd01174">
    <property type="entry name" value="ribokinase"/>
    <property type="match status" value="1"/>
</dbReference>
<dbReference type="OrthoDB" id="9775849at2"/>
<keyword evidence="2 9" id="KW-0479">Metal-binding</keyword>
<evidence type="ECO:0000313" key="12">
    <source>
        <dbReference type="Proteomes" id="UP000294480"/>
    </source>
</evidence>
<dbReference type="SUPFAM" id="SSF53613">
    <property type="entry name" value="Ribokinase-like"/>
    <property type="match status" value="1"/>
</dbReference>
<evidence type="ECO:0000256" key="9">
    <source>
        <dbReference type="HAMAP-Rule" id="MF_01987"/>
    </source>
</evidence>
<keyword evidence="3 9" id="KW-0547">Nucleotide-binding</keyword>
<keyword evidence="7 9" id="KW-0630">Potassium</keyword>
<dbReference type="EMBL" id="SNZE01000001">
    <property type="protein sequence ID" value="TDR33110.1"/>
    <property type="molecule type" value="Genomic_DNA"/>
</dbReference>
<feature type="binding site" evidence="9">
    <location>
        <position position="276"/>
    </location>
    <ligand>
        <name>K(+)</name>
        <dbReference type="ChEBI" id="CHEBI:29103"/>
    </ligand>
</feature>
<comment type="cofactor">
    <cofactor evidence="9">
        <name>Mg(2+)</name>
        <dbReference type="ChEBI" id="CHEBI:18420"/>
    </cofactor>
    <text evidence="9">Requires a divalent cation, most likely magnesium in vivo, as an electrophilic catalyst to aid phosphoryl group transfer. It is the chelate of the metal and the nucleotide that is the actual substrate.</text>
</comment>
<dbReference type="EC" id="2.7.1.15" evidence="9"/>
<comment type="function">
    <text evidence="9">Catalyzes the phosphorylation of ribose at O-5 in a reaction requiring ATP and magnesium. The resulting D-ribose-5-phosphate can then be used either for sythesis of nucleotides, histidine, and tryptophan, or as a component of the pentose phosphate pathway.</text>
</comment>
<evidence type="ECO:0000259" key="10">
    <source>
        <dbReference type="Pfam" id="PF00294"/>
    </source>
</evidence>
<comment type="pathway">
    <text evidence="9">Carbohydrate metabolism; D-ribose degradation; D-ribose 5-phosphate from beta-D-ribopyranose: step 2/2.</text>
</comment>
<comment type="activity regulation">
    <text evidence="9">Activated by a monovalent cation that binds near, but not in, the active site. The most likely occupant of the site in vivo is potassium. Ion binding induces a conformational change that may alter substrate affinity.</text>
</comment>
<comment type="catalytic activity">
    <reaction evidence="9">
        <text>D-ribose + ATP = D-ribose 5-phosphate + ADP + H(+)</text>
        <dbReference type="Rhea" id="RHEA:13697"/>
        <dbReference type="ChEBI" id="CHEBI:15378"/>
        <dbReference type="ChEBI" id="CHEBI:30616"/>
        <dbReference type="ChEBI" id="CHEBI:47013"/>
        <dbReference type="ChEBI" id="CHEBI:78346"/>
        <dbReference type="ChEBI" id="CHEBI:456216"/>
        <dbReference type="EC" id="2.7.1.15"/>
    </reaction>
</comment>
<feature type="binding site" evidence="9">
    <location>
        <begin position="240"/>
        <end position="241"/>
    </location>
    <ligand>
        <name>ATP</name>
        <dbReference type="ChEBI" id="CHEBI:30616"/>
    </ligand>
</feature>
<dbReference type="GO" id="GO:0005737">
    <property type="term" value="C:cytoplasm"/>
    <property type="evidence" value="ECO:0007669"/>
    <property type="project" value="UniProtKB-SubCell"/>
</dbReference>
<keyword evidence="4 9" id="KW-0418">Kinase</keyword>
<dbReference type="GO" id="GO:0046872">
    <property type="term" value="F:metal ion binding"/>
    <property type="evidence" value="ECO:0007669"/>
    <property type="project" value="UniProtKB-KW"/>
</dbReference>
<keyword evidence="1 9" id="KW-0808">Transferase</keyword>
<feature type="domain" description="Carbohydrate kinase PfkB" evidence="10">
    <location>
        <begin position="1"/>
        <end position="281"/>
    </location>
</feature>
<feature type="binding site" evidence="9">
    <location>
        <begin position="39"/>
        <end position="43"/>
    </location>
    <ligand>
        <name>substrate</name>
    </ligand>
</feature>
<evidence type="ECO:0000256" key="5">
    <source>
        <dbReference type="ARBA" id="ARBA00022840"/>
    </source>
</evidence>
<evidence type="ECO:0000256" key="1">
    <source>
        <dbReference type="ARBA" id="ARBA00022679"/>
    </source>
</evidence>
<dbReference type="UniPathway" id="UPA00916">
    <property type="reaction ID" value="UER00889"/>
</dbReference>
<dbReference type="InterPro" id="IPR011877">
    <property type="entry name" value="Ribokinase"/>
</dbReference>
<evidence type="ECO:0000313" key="11">
    <source>
        <dbReference type="EMBL" id="TDR33110.1"/>
    </source>
</evidence>
<feature type="binding site" evidence="9">
    <location>
        <position position="237"/>
    </location>
    <ligand>
        <name>K(+)</name>
        <dbReference type="ChEBI" id="CHEBI:29103"/>
    </ligand>
</feature>
<organism evidence="11 12">
    <name type="scientific">Hydromonas duriensis</name>
    <dbReference type="NCBI Taxonomy" id="1527608"/>
    <lineage>
        <taxon>Bacteria</taxon>
        <taxon>Pseudomonadati</taxon>
        <taxon>Pseudomonadota</taxon>
        <taxon>Betaproteobacteria</taxon>
        <taxon>Burkholderiales</taxon>
        <taxon>Burkholderiaceae</taxon>
        <taxon>Hydromonas</taxon>
    </lineage>
</organism>
<feature type="binding site" evidence="9">
    <location>
        <position position="271"/>
    </location>
    <ligand>
        <name>K(+)</name>
        <dbReference type="ChEBI" id="CHEBI:29103"/>
    </ligand>
</feature>
<dbReference type="Proteomes" id="UP000294480">
    <property type="component" value="Unassembled WGS sequence"/>
</dbReference>
<dbReference type="InterPro" id="IPR029056">
    <property type="entry name" value="Ribokinase-like"/>
</dbReference>
<feature type="binding site" evidence="9">
    <location>
        <position position="235"/>
    </location>
    <ligand>
        <name>K(+)</name>
        <dbReference type="ChEBI" id="CHEBI:29103"/>
    </ligand>
</feature>
<evidence type="ECO:0000256" key="6">
    <source>
        <dbReference type="ARBA" id="ARBA00022842"/>
    </source>
</evidence>
<dbReference type="GO" id="GO:0005524">
    <property type="term" value="F:ATP binding"/>
    <property type="evidence" value="ECO:0007669"/>
    <property type="project" value="UniProtKB-UniRule"/>
</dbReference>
<sequence length="288" mass="30932">MAHILNFGSINIDHVYQVEHFVQPGETLSSRAYSKGLGGKGLNQTVALQRAGASVAHVGHIAADDGWLNKELVALQLNMDCIQGVAEATGHAIIQVNQEGENCILLYAGANHQMTASEINQYLDDAQVEWVLLQNETNAIEDIIRMAHARGKKIIFNPAPCHAGLANLPLEYVHTLVVNEVEAMQLSAMSDVEQALEFLSKKCKNVVLTLGGDGVRYQGESGELRVDAQKVEVVDTTAAGDTFIGYYLASLSKGMTVKASLERASQAAALTVTRLGAVVAIPFAHEVD</sequence>
<dbReference type="AlphaFoldDB" id="A0A4V3DK85"/>
<feature type="binding site" evidence="9">
    <location>
        <position position="241"/>
    </location>
    <ligand>
        <name>substrate</name>
    </ligand>
</feature>
<dbReference type="InterPro" id="IPR011611">
    <property type="entry name" value="PfkB_dom"/>
</dbReference>
<evidence type="ECO:0000256" key="8">
    <source>
        <dbReference type="ARBA" id="ARBA00023277"/>
    </source>
</evidence>
<keyword evidence="9" id="KW-0963">Cytoplasm</keyword>
<feature type="binding site" evidence="9">
    <location>
        <position position="136"/>
    </location>
    <ligand>
        <name>substrate</name>
    </ligand>
</feature>
<protein>
    <recommendedName>
        <fullName evidence="9">Ribokinase</fullName>
        <shortName evidence="9">RK</shortName>
        <ecNumber evidence="9">2.7.1.15</ecNumber>
    </recommendedName>
</protein>
<dbReference type="InterPro" id="IPR002139">
    <property type="entry name" value="Ribo/fructo_kinase"/>
</dbReference>
<gene>
    <name evidence="9" type="primary">rbsK</name>
    <name evidence="11" type="ORF">DFR44_101162</name>
</gene>
<evidence type="ECO:0000256" key="2">
    <source>
        <dbReference type="ARBA" id="ARBA00022723"/>
    </source>
</evidence>
<dbReference type="RefSeq" id="WP_133618793.1">
    <property type="nucleotide sequence ID" value="NZ_SNZE01000001.1"/>
</dbReference>
<dbReference type="PRINTS" id="PR00990">
    <property type="entry name" value="RIBOKINASE"/>
</dbReference>
<comment type="subcellular location">
    <subcellularLocation>
        <location evidence="9">Cytoplasm</location>
    </subcellularLocation>
</comment>
<comment type="caution">
    <text evidence="11">The sequence shown here is derived from an EMBL/GenBank/DDBJ whole genome shotgun (WGS) entry which is preliminary data.</text>
</comment>
<reference evidence="11 12" key="1">
    <citation type="submission" date="2019-03" db="EMBL/GenBank/DDBJ databases">
        <title>Genomic Encyclopedia of Type Strains, Phase IV (KMG-IV): sequencing the most valuable type-strain genomes for metagenomic binning, comparative biology and taxonomic classification.</title>
        <authorList>
            <person name="Goeker M."/>
        </authorList>
    </citation>
    <scope>NUCLEOTIDE SEQUENCE [LARGE SCALE GENOMIC DNA]</scope>
    <source>
        <strain evidence="11 12">DSM 102852</strain>
    </source>
</reference>
<evidence type="ECO:0000256" key="3">
    <source>
        <dbReference type="ARBA" id="ARBA00022741"/>
    </source>
</evidence>